<accession>A0A428SPJ0</accession>
<dbReference type="Gene3D" id="1.10.510.10">
    <property type="entry name" value="Transferase(Phosphotransferase) domain 1"/>
    <property type="match status" value="1"/>
</dbReference>
<dbReference type="PROSITE" id="PS50011">
    <property type="entry name" value="PROTEIN_KINASE_DOM"/>
    <property type="match status" value="1"/>
</dbReference>
<feature type="region of interest" description="Disordered" evidence="1">
    <location>
        <begin position="587"/>
        <end position="622"/>
    </location>
</feature>
<dbReference type="Proteomes" id="UP000288429">
    <property type="component" value="Unassembled WGS sequence"/>
</dbReference>
<feature type="domain" description="Protein kinase" evidence="2">
    <location>
        <begin position="207"/>
        <end position="551"/>
    </location>
</feature>
<dbReference type="GO" id="GO:0004674">
    <property type="term" value="F:protein serine/threonine kinase activity"/>
    <property type="evidence" value="ECO:0007669"/>
    <property type="project" value="TreeGrafter"/>
</dbReference>
<protein>
    <recommendedName>
        <fullName evidence="2">Protein kinase domain-containing protein</fullName>
    </recommendedName>
</protein>
<evidence type="ECO:0000313" key="3">
    <source>
        <dbReference type="EMBL" id="RSL91693.1"/>
    </source>
</evidence>
<dbReference type="InterPro" id="IPR000719">
    <property type="entry name" value="Prot_kinase_dom"/>
</dbReference>
<name>A0A428SPJ0_9HYPO</name>
<dbReference type="CDD" id="cd00180">
    <property type="entry name" value="PKc"/>
    <property type="match status" value="1"/>
</dbReference>
<dbReference type="SMART" id="SM00220">
    <property type="entry name" value="S_TKc"/>
    <property type="match status" value="1"/>
</dbReference>
<dbReference type="Gene3D" id="3.30.200.20">
    <property type="entry name" value="Phosphorylase Kinase, domain 1"/>
    <property type="match status" value="1"/>
</dbReference>
<evidence type="ECO:0000313" key="4">
    <source>
        <dbReference type="Proteomes" id="UP000288429"/>
    </source>
</evidence>
<evidence type="ECO:0000259" key="2">
    <source>
        <dbReference type="PROSITE" id="PS50011"/>
    </source>
</evidence>
<organism evidence="3 4">
    <name type="scientific">Fusarium ambrosium</name>
    <dbReference type="NCBI Taxonomy" id="131363"/>
    <lineage>
        <taxon>Eukaryota</taxon>
        <taxon>Fungi</taxon>
        <taxon>Dikarya</taxon>
        <taxon>Ascomycota</taxon>
        <taxon>Pezizomycotina</taxon>
        <taxon>Sordariomycetes</taxon>
        <taxon>Hypocreomycetidae</taxon>
        <taxon>Hypocreales</taxon>
        <taxon>Nectriaceae</taxon>
        <taxon>Fusarium</taxon>
        <taxon>Fusarium solani species complex</taxon>
    </lineage>
</organism>
<dbReference type="SUPFAM" id="SSF56112">
    <property type="entry name" value="Protein kinase-like (PK-like)"/>
    <property type="match status" value="1"/>
</dbReference>
<feature type="compositionally biased region" description="Basic and acidic residues" evidence="1">
    <location>
        <begin position="608"/>
        <end position="618"/>
    </location>
</feature>
<dbReference type="EMBL" id="NIZV01000403">
    <property type="protein sequence ID" value="RSL91693.1"/>
    <property type="molecule type" value="Genomic_DNA"/>
</dbReference>
<comment type="caution">
    <text evidence="3">The sequence shown here is derived from an EMBL/GenBank/DDBJ whole genome shotgun (WGS) entry which is preliminary data.</text>
</comment>
<proteinExistence type="predicted"/>
<sequence>MDADDISVATVPPLVGSGSGSTASGQLEEATAFLQQKATDFLQYKKVAFLLQLGGWSTEKAHSLLGIQTRDDAEFLPLPSQLELERKYLAKSPEMELSSGLKSYRRIHAVLIQLERGDAIRHFMEAGIDDDHLPFRILQSRPDGTLQVQSERKPGKIFNHFFGLGQRKAAMFMERQWSLPVPSLFDHHMVPRNALPLALDPETILPFTNAELFNSGAYGKVYRVRIHEDYLPDQAGFASMCRQSATQRPEYLAIKKLHSNDETAFCREVAVLRELNEFAHPHIVPLLLSFKLDDEPHLVFPWADCDLSMFWRLNSNPEHSFATTWWMLKQLTGLADGLSLLHGFEKGKKERRWHGRHGDLKPSNILVFSWPSDTITDSMDKYVLSLCDFGLSSLQKQGAADTTRSDREVSHKHTPVYRAPEFDLEPRIVGESADIWSLGCVFLEAASWLVAGGNGLKCLAYCREDLDPSASSHGAFFSMTAVTDGDRDTQATLKAQVCDWMTLLRHHPHSSDFIDDLLDLITQQMLVVESRHPPRQRSSSQEVCEALVRLLKKLEADENYASPRCVNCVYPPQSCTGQSEDNQCPTHGTLLKMAPSKRDRGGKRKHKETYVPDDKEKSAASAQPQRMFACPFCKAGMPMGRACKGPGWTSAHRVKEHLLRPHTPKSFRDPSGCPRCLEGFKTKELLAQHLRQEPQCLIKAPEIIAGQLTLEQAANLRSTRKKSDMSEEDRWFEIYHILFPDHDLSTMNLTPYHEEMTVSSIDTLSTQSSTGIAEFRNYIEQEHKQKKQKKEAEFRDMGIDPEMSKTLAAKFFEDQLKSLQEFDDNKLKLTYNIGVGGSDPKVDATPDGLVDPAEGLDHYVDPYYVPEWAPEGTGDNELSFLLPLDS</sequence>
<dbReference type="AlphaFoldDB" id="A0A428SPJ0"/>
<dbReference type="PANTHER" id="PTHR24359">
    <property type="entry name" value="SERINE/THREONINE-PROTEIN KINASE SBK1"/>
    <property type="match status" value="1"/>
</dbReference>
<dbReference type="InterPro" id="IPR011009">
    <property type="entry name" value="Kinase-like_dom_sf"/>
</dbReference>
<reference evidence="3 4" key="1">
    <citation type="submission" date="2017-06" db="EMBL/GenBank/DDBJ databases">
        <title>Cmopartive genomic analysis of Ambrosia Fusariam Clade fungi.</title>
        <authorList>
            <person name="Stajich J.E."/>
            <person name="Carrillo J."/>
            <person name="Kijimoto T."/>
            <person name="Eskalen A."/>
            <person name="O'Donnell K."/>
            <person name="Kasson M."/>
        </authorList>
    </citation>
    <scope>NUCLEOTIDE SEQUENCE [LARGE SCALE GENOMIC DNA]</scope>
    <source>
        <strain evidence="3 4">NRRL 20438</strain>
    </source>
</reference>
<evidence type="ECO:0000256" key="1">
    <source>
        <dbReference type="SAM" id="MobiDB-lite"/>
    </source>
</evidence>
<dbReference type="PANTHER" id="PTHR24359:SF1">
    <property type="entry name" value="INHIBITOR OF NUCLEAR FACTOR KAPPA-B KINASE EPSILON SUBUNIT HOMOLOG 1-RELATED"/>
    <property type="match status" value="1"/>
</dbReference>
<feature type="region of interest" description="Disordered" evidence="1">
    <location>
        <begin position="1"/>
        <end position="22"/>
    </location>
</feature>
<dbReference type="GO" id="GO:0005524">
    <property type="term" value="F:ATP binding"/>
    <property type="evidence" value="ECO:0007669"/>
    <property type="project" value="InterPro"/>
</dbReference>
<gene>
    <name evidence="3" type="ORF">CDV31_015405</name>
</gene>
<dbReference type="Pfam" id="PF00069">
    <property type="entry name" value="Pkinase"/>
    <property type="match status" value="1"/>
</dbReference>
<keyword evidence="4" id="KW-1185">Reference proteome</keyword>